<keyword evidence="3" id="KW-1185">Reference proteome</keyword>
<organism evidence="2 3">
    <name type="scientific">Colletotrichum tofieldiae</name>
    <dbReference type="NCBI Taxonomy" id="708197"/>
    <lineage>
        <taxon>Eukaryota</taxon>
        <taxon>Fungi</taxon>
        <taxon>Dikarya</taxon>
        <taxon>Ascomycota</taxon>
        <taxon>Pezizomycotina</taxon>
        <taxon>Sordariomycetes</taxon>
        <taxon>Hypocreomycetidae</taxon>
        <taxon>Glomerellales</taxon>
        <taxon>Glomerellaceae</taxon>
        <taxon>Colletotrichum</taxon>
        <taxon>Colletotrichum spaethianum species complex</taxon>
    </lineage>
</organism>
<protein>
    <submittedName>
        <fullName evidence="2">Uncharacterized protein</fullName>
    </submittedName>
</protein>
<accession>A0A166X9X7</accession>
<feature type="region of interest" description="Disordered" evidence="1">
    <location>
        <begin position="1"/>
        <end position="75"/>
    </location>
</feature>
<evidence type="ECO:0000313" key="2">
    <source>
        <dbReference type="EMBL" id="KZL76398.1"/>
    </source>
</evidence>
<name>A0A166X9X7_9PEZI</name>
<proteinExistence type="predicted"/>
<feature type="compositionally biased region" description="Basic and acidic residues" evidence="1">
    <location>
        <begin position="21"/>
        <end position="35"/>
    </location>
</feature>
<feature type="compositionally biased region" description="Polar residues" evidence="1">
    <location>
        <begin position="49"/>
        <end position="59"/>
    </location>
</feature>
<gene>
    <name evidence="2" type="ORF">CT0861_03438</name>
</gene>
<reference evidence="2 3" key="1">
    <citation type="submission" date="2015-06" db="EMBL/GenBank/DDBJ databases">
        <title>Survival trade-offs in plant roots during colonization by closely related pathogenic and mutualistic fungi.</title>
        <authorList>
            <person name="Hacquard S."/>
            <person name="Kracher B."/>
            <person name="Hiruma K."/>
            <person name="Weinman A."/>
            <person name="Muench P."/>
            <person name="Garrido Oter R."/>
            <person name="Ver Loren van Themaat E."/>
            <person name="Dallerey J.-F."/>
            <person name="Damm U."/>
            <person name="Henrissat B."/>
            <person name="Lespinet O."/>
            <person name="Thon M."/>
            <person name="Kemen E."/>
            <person name="McHardy A.C."/>
            <person name="Schulze-Lefert P."/>
            <person name="O'Connell R.J."/>
        </authorList>
    </citation>
    <scope>NUCLEOTIDE SEQUENCE [LARGE SCALE GENOMIC DNA]</scope>
    <source>
        <strain evidence="2 3">0861</strain>
    </source>
</reference>
<dbReference type="Proteomes" id="UP000076552">
    <property type="component" value="Unassembled WGS sequence"/>
</dbReference>
<comment type="caution">
    <text evidence="2">The sequence shown here is derived from an EMBL/GenBank/DDBJ whole genome shotgun (WGS) entry which is preliminary data.</text>
</comment>
<dbReference type="EMBL" id="LFIV01000015">
    <property type="protein sequence ID" value="KZL76398.1"/>
    <property type="molecule type" value="Genomic_DNA"/>
</dbReference>
<sequence length="75" mass="8195">MADSTGAILEPFHQRSLLRGTWRDGGDIRQREAAKRAGRRAQKHEENSDSGSSAGSTMPDQHARPGSRMKGFACL</sequence>
<evidence type="ECO:0000256" key="1">
    <source>
        <dbReference type="SAM" id="MobiDB-lite"/>
    </source>
</evidence>
<dbReference type="AlphaFoldDB" id="A0A166X9X7"/>
<evidence type="ECO:0000313" key="3">
    <source>
        <dbReference type="Proteomes" id="UP000076552"/>
    </source>
</evidence>